<protein>
    <recommendedName>
        <fullName evidence="4">MarR family transcriptional regulator</fullName>
    </recommendedName>
</protein>
<name>A0ABN3IK50_9ACTN</name>
<dbReference type="InterPro" id="IPR036388">
    <property type="entry name" value="WH-like_DNA-bd_sf"/>
</dbReference>
<gene>
    <name evidence="2" type="ORF">GCM10010191_12430</name>
</gene>
<keyword evidence="3" id="KW-1185">Reference proteome</keyword>
<dbReference type="Pfam" id="PF13384">
    <property type="entry name" value="HTH_23"/>
    <property type="match status" value="1"/>
</dbReference>
<organism evidence="2 3">
    <name type="scientific">Actinomadura vinacea</name>
    <dbReference type="NCBI Taxonomy" id="115336"/>
    <lineage>
        <taxon>Bacteria</taxon>
        <taxon>Bacillati</taxon>
        <taxon>Actinomycetota</taxon>
        <taxon>Actinomycetes</taxon>
        <taxon>Streptosporangiales</taxon>
        <taxon>Thermomonosporaceae</taxon>
        <taxon>Actinomadura</taxon>
    </lineage>
</organism>
<evidence type="ECO:0000313" key="3">
    <source>
        <dbReference type="Proteomes" id="UP001501231"/>
    </source>
</evidence>
<proteinExistence type="predicted"/>
<reference evidence="2 3" key="1">
    <citation type="journal article" date="2019" name="Int. J. Syst. Evol. Microbiol.">
        <title>The Global Catalogue of Microorganisms (GCM) 10K type strain sequencing project: providing services to taxonomists for standard genome sequencing and annotation.</title>
        <authorList>
            <consortium name="The Broad Institute Genomics Platform"/>
            <consortium name="The Broad Institute Genome Sequencing Center for Infectious Disease"/>
            <person name="Wu L."/>
            <person name="Ma J."/>
        </authorList>
    </citation>
    <scope>NUCLEOTIDE SEQUENCE [LARGE SCALE GENOMIC DNA]</scope>
    <source>
        <strain evidence="2 3">JCM 3325</strain>
    </source>
</reference>
<feature type="compositionally biased region" description="Low complexity" evidence="1">
    <location>
        <begin position="142"/>
        <end position="152"/>
    </location>
</feature>
<dbReference type="Gene3D" id="1.10.10.10">
    <property type="entry name" value="Winged helix-like DNA-binding domain superfamily/Winged helix DNA-binding domain"/>
    <property type="match status" value="1"/>
</dbReference>
<accession>A0ABN3IK50</accession>
<feature type="region of interest" description="Disordered" evidence="1">
    <location>
        <begin position="355"/>
        <end position="380"/>
    </location>
</feature>
<evidence type="ECO:0000256" key="1">
    <source>
        <dbReference type="SAM" id="MobiDB-lite"/>
    </source>
</evidence>
<dbReference type="RefSeq" id="WP_344587533.1">
    <property type="nucleotide sequence ID" value="NZ_BAAARW010000004.1"/>
</dbReference>
<dbReference type="Proteomes" id="UP001501231">
    <property type="component" value="Unassembled WGS sequence"/>
</dbReference>
<feature type="region of interest" description="Disordered" evidence="1">
    <location>
        <begin position="104"/>
        <end position="168"/>
    </location>
</feature>
<evidence type="ECO:0008006" key="4">
    <source>
        <dbReference type="Google" id="ProtNLM"/>
    </source>
</evidence>
<feature type="compositionally biased region" description="Low complexity" evidence="1">
    <location>
        <begin position="104"/>
        <end position="116"/>
    </location>
</feature>
<feature type="region of interest" description="Disordered" evidence="1">
    <location>
        <begin position="266"/>
        <end position="292"/>
    </location>
</feature>
<evidence type="ECO:0000313" key="2">
    <source>
        <dbReference type="EMBL" id="GAA2405970.1"/>
    </source>
</evidence>
<sequence length="380" mass="38091">MATNTITATGIATVAGAAEMAGDATGNDAAGFHPTGAAQAVWNVLVKASNGATVTAIAEASGVSRSAVTKALSAFAEDGHAVRSPGAGSGRGRTPDVWAPVTADTATDTGADSAPPIVGVTAGTGADVDTVGQGDNTGGTDNGPDNGDATGARSGGDDGGDPAPEGMPLDESLRAAMRILSEEAARRAEAEEALRRAHQEEAERRAHVDAELAKAHMREATRTVLADLLGAVTATLAAVTDDDHDRMVAGLEQVDNYARALRGAARQGATGRAAGRGARPGAAGPRSAPRPLRPAVVEHLRAHPGKEFTPGEIARVLDRSPGAVANALDTLVAQDVAELTCERPRRFRLADGTGAAATIGGDVPQHSDADGIGAGQAEDA</sequence>
<comment type="caution">
    <text evidence="2">The sequence shown here is derived from an EMBL/GenBank/DDBJ whole genome shotgun (WGS) entry which is preliminary data.</text>
</comment>
<dbReference type="EMBL" id="BAAARW010000004">
    <property type="protein sequence ID" value="GAA2405970.1"/>
    <property type="molecule type" value="Genomic_DNA"/>
</dbReference>